<organism evidence="3 4">
    <name type="scientific">Aeoliella straminimaris</name>
    <dbReference type="NCBI Taxonomy" id="2954799"/>
    <lineage>
        <taxon>Bacteria</taxon>
        <taxon>Pseudomonadati</taxon>
        <taxon>Planctomycetota</taxon>
        <taxon>Planctomycetia</taxon>
        <taxon>Pirellulales</taxon>
        <taxon>Lacipirellulaceae</taxon>
        <taxon>Aeoliella</taxon>
    </lineage>
</organism>
<accession>A0A9X2F6C6</accession>
<sequence>MIAEQANTGPTVRTKVDPNVLSPEEKSRLRSKVRIVVACCSATVLLLTFLVLLALSR</sequence>
<proteinExistence type="predicted"/>
<keyword evidence="4" id="KW-1185">Reference proteome</keyword>
<dbReference type="EMBL" id="JAMXLR010000017">
    <property type="protein sequence ID" value="MCO6043082.1"/>
    <property type="molecule type" value="Genomic_DNA"/>
</dbReference>
<reference evidence="3" key="1">
    <citation type="submission" date="2022-06" db="EMBL/GenBank/DDBJ databases">
        <title>Aeoliella straminimaris, a novel planctomycete from sediments.</title>
        <authorList>
            <person name="Vitorino I.R."/>
            <person name="Lage O.M."/>
        </authorList>
    </citation>
    <scope>NUCLEOTIDE SEQUENCE</scope>
    <source>
        <strain evidence="3">ICT_H6.2</strain>
    </source>
</reference>
<keyword evidence="2" id="KW-0472">Membrane</keyword>
<feature type="compositionally biased region" description="Polar residues" evidence="1">
    <location>
        <begin position="1"/>
        <end position="11"/>
    </location>
</feature>
<protein>
    <submittedName>
        <fullName evidence="3">Uncharacterized protein</fullName>
    </submittedName>
</protein>
<evidence type="ECO:0000256" key="2">
    <source>
        <dbReference type="SAM" id="Phobius"/>
    </source>
</evidence>
<keyword evidence="2" id="KW-1133">Transmembrane helix</keyword>
<evidence type="ECO:0000313" key="3">
    <source>
        <dbReference type="EMBL" id="MCO6043082.1"/>
    </source>
</evidence>
<feature type="region of interest" description="Disordered" evidence="1">
    <location>
        <begin position="1"/>
        <end position="28"/>
    </location>
</feature>
<dbReference type="Proteomes" id="UP001155241">
    <property type="component" value="Unassembled WGS sequence"/>
</dbReference>
<name>A0A9X2F6C6_9BACT</name>
<dbReference type="AlphaFoldDB" id="A0A9X2F6C6"/>
<dbReference type="RefSeq" id="WP_252851182.1">
    <property type="nucleotide sequence ID" value="NZ_JAMXLR010000017.1"/>
</dbReference>
<evidence type="ECO:0000256" key="1">
    <source>
        <dbReference type="SAM" id="MobiDB-lite"/>
    </source>
</evidence>
<comment type="caution">
    <text evidence="3">The sequence shown here is derived from an EMBL/GenBank/DDBJ whole genome shotgun (WGS) entry which is preliminary data.</text>
</comment>
<evidence type="ECO:0000313" key="4">
    <source>
        <dbReference type="Proteomes" id="UP001155241"/>
    </source>
</evidence>
<feature type="transmembrane region" description="Helical" evidence="2">
    <location>
        <begin position="35"/>
        <end position="55"/>
    </location>
</feature>
<gene>
    <name evidence="3" type="ORF">NG895_04115</name>
</gene>
<keyword evidence="2" id="KW-0812">Transmembrane</keyword>